<dbReference type="InterPro" id="IPR007110">
    <property type="entry name" value="Ig-like_dom"/>
</dbReference>
<dbReference type="PANTHER" id="PTHR11860">
    <property type="entry name" value="POLYMERIC-IMMUNOGLOBULIN RECEPTOR"/>
    <property type="match status" value="1"/>
</dbReference>
<protein>
    <recommendedName>
        <fullName evidence="5">Ig-like domain-containing protein</fullName>
    </recommendedName>
</protein>
<comment type="caution">
    <text evidence="6">The sequence shown here is derived from an EMBL/GenBank/DDBJ whole genome shotgun (WGS) entry which is preliminary data.</text>
</comment>
<keyword evidence="4" id="KW-1133">Transmembrane helix</keyword>
<evidence type="ECO:0000256" key="3">
    <source>
        <dbReference type="ARBA" id="ARBA00023136"/>
    </source>
</evidence>
<dbReference type="SMART" id="SM00409">
    <property type="entry name" value="IG"/>
    <property type="match status" value="4"/>
</dbReference>
<dbReference type="PANTHER" id="PTHR11860:SF118">
    <property type="entry name" value="CMRF35-LIKE MOLECULE 3-RELATED"/>
    <property type="match status" value="1"/>
</dbReference>
<name>A0ABD1JI63_9TELE</name>
<feature type="transmembrane region" description="Helical" evidence="4">
    <location>
        <begin position="179"/>
        <end position="203"/>
    </location>
</feature>
<dbReference type="Gene3D" id="2.60.40.10">
    <property type="entry name" value="Immunoglobulins"/>
    <property type="match status" value="5"/>
</dbReference>
<reference evidence="6 7" key="1">
    <citation type="submission" date="2024-09" db="EMBL/GenBank/DDBJ databases">
        <title>A chromosome-level genome assembly of Gray's grenadier anchovy, Coilia grayii.</title>
        <authorList>
            <person name="Fu Z."/>
        </authorList>
    </citation>
    <scope>NUCLEOTIDE SEQUENCE [LARGE SCALE GENOMIC DNA]</scope>
    <source>
        <strain evidence="6">G4</strain>
        <tissue evidence="6">Muscle</tissue>
    </source>
</reference>
<dbReference type="InterPro" id="IPR050671">
    <property type="entry name" value="CD300_family_receptors"/>
</dbReference>
<accession>A0ABD1JI63</accession>
<dbReference type="SUPFAM" id="SSF48726">
    <property type="entry name" value="Immunoglobulin"/>
    <property type="match status" value="5"/>
</dbReference>
<evidence type="ECO:0000313" key="6">
    <source>
        <dbReference type="EMBL" id="KAL2086335.1"/>
    </source>
</evidence>
<dbReference type="InterPro" id="IPR013106">
    <property type="entry name" value="Ig_V-set"/>
</dbReference>
<sequence length="817" mass="91061">MIKTKLKNEWVNTGRFSLYDNTTERFFIVIFKDLTIKDTSKYYCAVDISGSRDVYIDVDLTIRDDACCVKPHKVSAFEGKTVNTSCKIPQESKDKPKFFCKDFGVQGCKYKLSTQMDQSRVSDNKITLHDNREEGVLVVSINSFSSSDAGSYWCGVDMGQYEALITNVTLTLRESGVNILLSVSVTVILIIIIIITIIITVLICRCRSRKAQMSESAGATSLGDPDSGIQFPSSDKDYEEIKDICQAPPTDTVYTLAQLPTSPCDDPSYANIQSPAGPPDSVAYATVSFHRGPNGSDTQSAAVAMDTDGTCVVQGLSVKGYTGGRAVIRCEYQPQDVRREKYFCKANGKWSCGEEQIRTGLQDQWESRGRLSIFDETGGRFFTIVFRELTPKDSGKYYCAVNRPGFEKRSRVDLVVKDDCCMDPLNITSYDGETVNISCRYPVAEKLTSKFFCRSSNSTPDCKYSLATSVNQAMVQDKKLQLHDDRAKRVLAVSLNNFSTDDVGSYWCGVKRNMHNILFTNVHLALTDWCCEQHLNVTEFSEGDTATISCPYPWGYEDEEKFFCRGEHHDHCLDLIAVNTTGVWVENGRFSCKDYITTRRVMVKIRDLRAEDSGIYWCGFDRRWRPANYTKVFLSVGPDLVIPVSVSVSVVILIAVIVVVISIWRCRFTSNKNKEQNMTTTMTLTYTDSNRQVMNAEVTYDEVTDISQQGRPSAADLHLSTVYTAIHFPPHLSHSPTYANTQYIGQQPGDASICDATNASDCHLYDSVPGPDTSADSFTNASCVFTDSTNTSSATLNVFLGDNACNYASLKHPHSSE</sequence>
<dbReference type="InterPro" id="IPR036179">
    <property type="entry name" value="Ig-like_dom_sf"/>
</dbReference>
<dbReference type="InterPro" id="IPR003599">
    <property type="entry name" value="Ig_sub"/>
</dbReference>
<evidence type="ECO:0000256" key="2">
    <source>
        <dbReference type="ARBA" id="ARBA00022692"/>
    </source>
</evidence>
<feature type="transmembrane region" description="Helical" evidence="4">
    <location>
        <begin position="640"/>
        <end position="664"/>
    </location>
</feature>
<dbReference type="EMBL" id="JBHFQA010000015">
    <property type="protein sequence ID" value="KAL2086335.1"/>
    <property type="molecule type" value="Genomic_DNA"/>
</dbReference>
<evidence type="ECO:0000256" key="1">
    <source>
        <dbReference type="ARBA" id="ARBA00004370"/>
    </source>
</evidence>
<comment type="subcellular location">
    <subcellularLocation>
        <location evidence="1">Membrane</location>
    </subcellularLocation>
</comment>
<dbReference type="InterPro" id="IPR013783">
    <property type="entry name" value="Ig-like_fold"/>
</dbReference>
<keyword evidence="2 4" id="KW-0812">Transmembrane</keyword>
<keyword evidence="7" id="KW-1185">Reference proteome</keyword>
<dbReference type="AlphaFoldDB" id="A0ABD1JI63"/>
<organism evidence="6 7">
    <name type="scientific">Coilia grayii</name>
    <name type="common">Gray's grenadier anchovy</name>
    <dbReference type="NCBI Taxonomy" id="363190"/>
    <lineage>
        <taxon>Eukaryota</taxon>
        <taxon>Metazoa</taxon>
        <taxon>Chordata</taxon>
        <taxon>Craniata</taxon>
        <taxon>Vertebrata</taxon>
        <taxon>Euteleostomi</taxon>
        <taxon>Actinopterygii</taxon>
        <taxon>Neopterygii</taxon>
        <taxon>Teleostei</taxon>
        <taxon>Clupei</taxon>
        <taxon>Clupeiformes</taxon>
        <taxon>Clupeoidei</taxon>
        <taxon>Engraulidae</taxon>
        <taxon>Coilinae</taxon>
        <taxon>Coilia</taxon>
    </lineage>
</organism>
<evidence type="ECO:0000313" key="7">
    <source>
        <dbReference type="Proteomes" id="UP001591681"/>
    </source>
</evidence>
<feature type="domain" description="Ig-like" evidence="5">
    <location>
        <begin position="344"/>
        <end position="413"/>
    </location>
</feature>
<gene>
    <name evidence="6" type="ORF">ACEWY4_017394</name>
</gene>
<dbReference type="GO" id="GO:0016020">
    <property type="term" value="C:membrane"/>
    <property type="evidence" value="ECO:0007669"/>
    <property type="project" value="UniProtKB-SubCell"/>
</dbReference>
<evidence type="ECO:0000259" key="5">
    <source>
        <dbReference type="PROSITE" id="PS50835"/>
    </source>
</evidence>
<keyword evidence="3 4" id="KW-0472">Membrane</keyword>
<dbReference type="Pfam" id="PF07686">
    <property type="entry name" value="V-set"/>
    <property type="match status" value="3"/>
</dbReference>
<dbReference type="SMART" id="SM00406">
    <property type="entry name" value="IGv"/>
    <property type="match status" value="2"/>
</dbReference>
<proteinExistence type="predicted"/>
<dbReference type="PROSITE" id="PS50835">
    <property type="entry name" value="IG_LIKE"/>
    <property type="match status" value="1"/>
</dbReference>
<evidence type="ECO:0000256" key="4">
    <source>
        <dbReference type="SAM" id="Phobius"/>
    </source>
</evidence>
<dbReference type="Proteomes" id="UP001591681">
    <property type="component" value="Unassembled WGS sequence"/>
</dbReference>